<sequence length="416" mass="45498">MVLELHVWGPALELPSIDPDCLAALSYIDHTVAREDWTLMPSNDPAISPDNILPALRHNGTWTSGYLNIVSYLTRYTANSIDNDATQSQRADTLAYASYLTSRGAALIAFSLYVSPSAWANLTRPAYSTLLPFPLTWTVPPGLRAAAIAKTEHLGLHQLAADVNPEDGKSDPKTTGPVTSTGFLRLPKRPGVTEIMQPEQVAAIRLQSLADDFFSVLEELRGPKRYFLSNDKPSSLDFLVFGYLKLIQVKTPHPFLSKCMKKSAAGTRLLRFLEIMHEGPIRWQPGKVDTDLPWIAPTPRGLLEITGKFGGGVVESVPGVGEAWKKYWRGAMKGEDGAQDSTQLIYAAGSALIGVAVLGAMVLFRSLPPFGESIHRFDAHKPERAGLHQFGDIGTIFDNLPDDLETPAKPSKRTTL</sequence>
<dbReference type="OrthoDB" id="5835136at2759"/>
<feature type="region of interest" description="Disordered" evidence="7">
    <location>
        <begin position="163"/>
        <end position="183"/>
    </location>
</feature>
<protein>
    <submittedName>
        <fullName evidence="9">Tom37 C-terminal domain-domain-containing protein</fullName>
    </submittedName>
</protein>
<evidence type="ECO:0000313" key="9">
    <source>
        <dbReference type="EMBL" id="ORY55518.1"/>
    </source>
</evidence>
<keyword evidence="5" id="KW-0496">Mitochondrion</keyword>
<evidence type="ECO:0000256" key="2">
    <source>
        <dbReference type="ARBA" id="ARBA00022448"/>
    </source>
</evidence>
<dbReference type="STRING" id="1141098.A0A1Y2D8D5"/>
<evidence type="ECO:0000259" key="8">
    <source>
        <dbReference type="Pfam" id="PF10568"/>
    </source>
</evidence>
<keyword evidence="3" id="KW-1000">Mitochondrion outer membrane</keyword>
<dbReference type="GO" id="GO:0015031">
    <property type="term" value="P:protein transport"/>
    <property type="evidence" value="ECO:0007669"/>
    <property type="project" value="UniProtKB-KW"/>
</dbReference>
<comment type="caution">
    <text evidence="9">The sequence shown here is derived from an EMBL/GenBank/DDBJ whole genome shotgun (WGS) entry which is preliminary data.</text>
</comment>
<name>A0A1Y2D8D5_9PEZI</name>
<dbReference type="InParanoid" id="A0A1Y2D8D5"/>
<evidence type="ECO:0000256" key="6">
    <source>
        <dbReference type="ARBA" id="ARBA00023136"/>
    </source>
</evidence>
<dbReference type="InterPro" id="IPR019564">
    <property type="entry name" value="Sam37/metaxin_N"/>
</dbReference>
<organism evidence="9 10">
    <name type="scientific">Pseudomassariella vexata</name>
    <dbReference type="NCBI Taxonomy" id="1141098"/>
    <lineage>
        <taxon>Eukaryota</taxon>
        <taxon>Fungi</taxon>
        <taxon>Dikarya</taxon>
        <taxon>Ascomycota</taxon>
        <taxon>Pezizomycotina</taxon>
        <taxon>Sordariomycetes</taxon>
        <taxon>Xylariomycetidae</taxon>
        <taxon>Amphisphaeriales</taxon>
        <taxon>Pseudomassariaceae</taxon>
        <taxon>Pseudomassariella</taxon>
    </lineage>
</organism>
<dbReference type="InterPro" id="IPR050931">
    <property type="entry name" value="Mito_Protein_Transport_Metaxin"/>
</dbReference>
<gene>
    <name evidence="9" type="ORF">BCR38DRAFT_125613</name>
</gene>
<dbReference type="RefSeq" id="XP_040709665.1">
    <property type="nucleotide sequence ID" value="XM_040853512.1"/>
</dbReference>
<evidence type="ECO:0000256" key="4">
    <source>
        <dbReference type="ARBA" id="ARBA00022927"/>
    </source>
</evidence>
<dbReference type="PANTHER" id="PTHR12289:SF41">
    <property type="entry name" value="FAILED AXON CONNECTIONS-RELATED"/>
    <property type="match status" value="1"/>
</dbReference>
<comment type="subcellular location">
    <subcellularLocation>
        <location evidence="1">Mitochondrion outer membrane</location>
    </subcellularLocation>
</comment>
<proteinExistence type="predicted"/>
<dbReference type="GeneID" id="63769724"/>
<dbReference type="PANTHER" id="PTHR12289">
    <property type="entry name" value="METAXIN RELATED"/>
    <property type="match status" value="1"/>
</dbReference>
<dbReference type="Pfam" id="PF10568">
    <property type="entry name" value="Tom37"/>
    <property type="match status" value="1"/>
</dbReference>
<evidence type="ECO:0000256" key="3">
    <source>
        <dbReference type="ARBA" id="ARBA00022787"/>
    </source>
</evidence>
<evidence type="ECO:0000313" key="10">
    <source>
        <dbReference type="Proteomes" id="UP000193689"/>
    </source>
</evidence>
<feature type="domain" description="Mitochondrial outer membrane transport complex Sam37/metaxin N-terminal" evidence="8">
    <location>
        <begin position="21"/>
        <end position="144"/>
    </location>
</feature>
<dbReference type="Proteomes" id="UP000193689">
    <property type="component" value="Unassembled WGS sequence"/>
</dbReference>
<keyword evidence="6" id="KW-0472">Membrane</keyword>
<accession>A0A1Y2D8D5</accession>
<dbReference type="AlphaFoldDB" id="A0A1Y2D8D5"/>
<evidence type="ECO:0000256" key="5">
    <source>
        <dbReference type="ARBA" id="ARBA00023128"/>
    </source>
</evidence>
<evidence type="ECO:0000256" key="1">
    <source>
        <dbReference type="ARBA" id="ARBA00004294"/>
    </source>
</evidence>
<dbReference type="CDD" id="cd03078">
    <property type="entry name" value="GST_N_Metaxin1_like"/>
    <property type="match status" value="1"/>
</dbReference>
<keyword evidence="10" id="KW-1185">Reference proteome</keyword>
<reference evidence="9 10" key="1">
    <citation type="submission" date="2016-07" db="EMBL/GenBank/DDBJ databases">
        <title>Pervasive Adenine N6-methylation of Active Genes in Fungi.</title>
        <authorList>
            <consortium name="DOE Joint Genome Institute"/>
            <person name="Mondo S.J."/>
            <person name="Dannebaum R.O."/>
            <person name="Kuo R.C."/>
            <person name="Labutti K."/>
            <person name="Haridas S."/>
            <person name="Kuo A."/>
            <person name="Salamov A."/>
            <person name="Ahrendt S.R."/>
            <person name="Lipzen A."/>
            <person name="Sullivan W."/>
            <person name="Andreopoulos W.B."/>
            <person name="Clum A."/>
            <person name="Lindquist E."/>
            <person name="Daum C."/>
            <person name="Ramamoorthy G.K."/>
            <person name="Gryganskyi A."/>
            <person name="Culley D."/>
            <person name="Magnuson J.K."/>
            <person name="James T.Y."/>
            <person name="O'Malley M.A."/>
            <person name="Stajich J.E."/>
            <person name="Spatafora J.W."/>
            <person name="Visel A."/>
            <person name="Grigoriev I.V."/>
        </authorList>
    </citation>
    <scope>NUCLEOTIDE SEQUENCE [LARGE SCALE GENOMIC DNA]</scope>
    <source>
        <strain evidence="9 10">CBS 129021</strain>
    </source>
</reference>
<dbReference type="EMBL" id="MCFJ01000027">
    <property type="protein sequence ID" value="ORY55518.1"/>
    <property type="molecule type" value="Genomic_DNA"/>
</dbReference>
<keyword evidence="2" id="KW-0813">Transport</keyword>
<dbReference type="GO" id="GO:0001401">
    <property type="term" value="C:SAM complex"/>
    <property type="evidence" value="ECO:0007669"/>
    <property type="project" value="InterPro"/>
</dbReference>
<keyword evidence="4" id="KW-0653">Protein transport</keyword>
<evidence type="ECO:0000256" key="7">
    <source>
        <dbReference type="SAM" id="MobiDB-lite"/>
    </source>
</evidence>
<dbReference type="GO" id="GO:0007005">
    <property type="term" value="P:mitochondrion organization"/>
    <property type="evidence" value="ECO:0007669"/>
    <property type="project" value="TreeGrafter"/>
</dbReference>